<evidence type="ECO:0000313" key="8">
    <source>
        <dbReference type="Proteomes" id="UP000053989"/>
    </source>
</evidence>
<dbReference type="EMBL" id="KN822051">
    <property type="protein sequence ID" value="KIM61516.1"/>
    <property type="molecule type" value="Genomic_DNA"/>
</dbReference>
<name>A0A0C3E078_9AGAM</name>
<evidence type="ECO:0000313" key="7">
    <source>
        <dbReference type="EMBL" id="KIM61516.1"/>
    </source>
</evidence>
<comment type="subcellular location">
    <subcellularLocation>
        <location evidence="1 6">Secreted</location>
        <location evidence="1 6">Cell wall</location>
    </subcellularLocation>
</comment>
<evidence type="ECO:0000256" key="1">
    <source>
        <dbReference type="ARBA" id="ARBA00004191"/>
    </source>
</evidence>
<dbReference type="InParanoid" id="A0A0C3E078"/>
<reference evidence="7 8" key="1">
    <citation type="submission" date="2014-04" db="EMBL/GenBank/DDBJ databases">
        <authorList>
            <consortium name="DOE Joint Genome Institute"/>
            <person name="Kuo A."/>
            <person name="Kohler A."/>
            <person name="Nagy L.G."/>
            <person name="Floudas D."/>
            <person name="Copeland A."/>
            <person name="Barry K.W."/>
            <person name="Cichocki N."/>
            <person name="Veneault-Fourrey C."/>
            <person name="LaButti K."/>
            <person name="Lindquist E.A."/>
            <person name="Lipzen A."/>
            <person name="Lundell T."/>
            <person name="Morin E."/>
            <person name="Murat C."/>
            <person name="Sun H."/>
            <person name="Tunlid A."/>
            <person name="Henrissat B."/>
            <person name="Grigoriev I.V."/>
            <person name="Hibbett D.S."/>
            <person name="Martin F."/>
            <person name="Nordberg H.P."/>
            <person name="Cantor M.N."/>
            <person name="Hua S.X."/>
        </authorList>
    </citation>
    <scope>NUCLEOTIDE SEQUENCE [LARGE SCALE GENOMIC DNA]</scope>
    <source>
        <strain evidence="7 8">Foug A</strain>
    </source>
</reference>
<dbReference type="AlphaFoldDB" id="A0A0C3E078"/>
<evidence type="ECO:0000256" key="2">
    <source>
        <dbReference type="ARBA" id="ARBA00010446"/>
    </source>
</evidence>
<evidence type="ECO:0000256" key="4">
    <source>
        <dbReference type="ARBA" id="ARBA00022525"/>
    </source>
</evidence>
<organism evidence="7 8">
    <name type="scientific">Scleroderma citrinum Foug A</name>
    <dbReference type="NCBI Taxonomy" id="1036808"/>
    <lineage>
        <taxon>Eukaryota</taxon>
        <taxon>Fungi</taxon>
        <taxon>Dikarya</taxon>
        <taxon>Basidiomycota</taxon>
        <taxon>Agaricomycotina</taxon>
        <taxon>Agaricomycetes</taxon>
        <taxon>Agaricomycetidae</taxon>
        <taxon>Boletales</taxon>
        <taxon>Sclerodermatineae</taxon>
        <taxon>Sclerodermataceae</taxon>
        <taxon>Scleroderma</taxon>
    </lineage>
</organism>
<dbReference type="SMART" id="SM00075">
    <property type="entry name" value="HYDRO"/>
    <property type="match status" value="1"/>
</dbReference>
<proteinExistence type="inferred from homology"/>
<keyword evidence="6" id="KW-0732">Signal</keyword>
<sequence length="110" mass="10970">MFIRASSLILPVVALSSVVSAAPASLSTRDSCSGGTVQCCNTVFSSSSSSASFLAGLLGITDALLGPLMGVNCSPIGGVGANCVQQTVCCQNVQFNGLINIGCIAININL</sequence>
<feature type="signal peptide" evidence="6">
    <location>
        <begin position="1"/>
        <end position="21"/>
    </location>
</feature>
<gene>
    <name evidence="7" type="ORF">SCLCIDRAFT_875079</name>
</gene>
<comment type="similarity">
    <text evidence="2 6">Belongs to the fungal hydrophobin family.</text>
</comment>
<dbReference type="CDD" id="cd23507">
    <property type="entry name" value="hydrophobin_I"/>
    <property type="match status" value="1"/>
</dbReference>
<keyword evidence="8" id="KW-1185">Reference proteome</keyword>
<protein>
    <recommendedName>
        <fullName evidence="6">Hydrophobin</fullName>
    </recommendedName>
</protein>
<evidence type="ECO:0000256" key="5">
    <source>
        <dbReference type="ARBA" id="ARBA00023157"/>
    </source>
</evidence>
<dbReference type="GO" id="GO:0009277">
    <property type="term" value="C:fungal-type cell wall"/>
    <property type="evidence" value="ECO:0007669"/>
    <property type="project" value="InterPro"/>
</dbReference>
<reference evidence="8" key="2">
    <citation type="submission" date="2015-01" db="EMBL/GenBank/DDBJ databases">
        <title>Evolutionary Origins and Diversification of the Mycorrhizal Mutualists.</title>
        <authorList>
            <consortium name="DOE Joint Genome Institute"/>
            <consortium name="Mycorrhizal Genomics Consortium"/>
            <person name="Kohler A."/>
            <person name="Kuo A."/>
            <person name="Nagy L.G."/>
            <person name="Floudas D."/>
            <person name="Copeland A."/>
            <person name="Barry K.W."/>
            <person name="Cichocki N."/>
            <person name="Veneault-Fourrey C."/>
            <person name="LaButti K."/>
            <person name="Lindquist E.A."/>
            <person name="Lipzen A."/>
            <person name="Lundell T."/>
            <person name="Morin E."/>
            <person name="Murat C."/>
            <person name="Riley R."/>
            <person name="Ohm R."/>
            <person name="Sun H."/>
            <person name="Tunlid A."/>
            <person name="Henrissat B."/>
            <person name="Grigoriev I.V."/>
            <person name="Hibbett D.S."/>
            <person name="Martin F."/>
        </authorList>
    </citation>
    <scope>NUCLEOTIDE SEQUENCE [LARGE SCALE GENOMIC DNA]</scope>
    <source>
        <strain evidence="8">Foug A</strain>
    </source>
</reference>
<keyword evidence="5 6" id="KW-1015">Disulfide bond</keyword>
<dbReference type="HOGENOM" id="CLU_105134_2_0_1"/>
<dbReference type="Pfam" id="PF01185">
    <property type="entry name" value="Hydrophobin"/>
    <property type="match status" value="1"/>
</dbReference>
<keyword evidence="3 6" id="KW-0134">Cell wall</keyword>
<evidence type="ECO:0000256" key="6">
    <source>
        <dbReference type="RuleBase" id="RU365009"/>
    </source>
</evidence>
<accession>A0A0C3E078</accession>
<feature type="chain" id="PRO_5013988321" description="Hydrophobin" evidence="6">
    <location>
        <begin position="22"/>
        <end position="110"/>
    </location>
</feature>
<dbReference type="InterPro" id="IPR001338">
    <property type="entry name" value="Class_I_Hydrophobin"/>
</dbReference>
<dbReference type="GO" id="GO:0005199">
    <property type="term" value="F:structural constituent of cell wall"/>
    <property type="evidence" value="ECO:0007669"/>
    <property type="project" value="InterPro"/>
</dbReference>
<keyword evidence="4 6" id="KW-0964">Secreted</keyword>
<evidence type="ECO:0000256" key="3">
    <source>
        <dbReference type="ARBA" id="ARBA00022512"/>
    </source>
</evidence>
<dbReference type="STRING" id="1036808.A0A0C3E078"/>
<dbReference type="Proteomes" id="UP000053989">
    <property type="component" value="Unassembled WGS sequence"/>
</dbReference>